<evidence type="ECO:0000313" key="1">
    <source>
        <dbReference type="EMBL" id="KAH9792348.1"/>
    </source>
</evidence>
<gene>
    <name evidence="1" type="ORF">KPL71_004083</name>
</gene>
<comment type="caution">
    <text evidence="1">The sequence shown here is derived from an EMBL/GenBank/DDBJ whole genome shotgun (WGS) entry which is preliminary data.</text>
</comment>
<reference evidence="2" key="1">
    <citation type="journal article" date="2023" name="Hortic. Res.">
        <title>A chromosome-level phased genome enabling allele-level studies in sweet orange: a case study on citrus Huanglongbing tolerance.</title>
        <authorList>
            <person name="Wu B."/>
            <person name="Yu Q."/>
            <person name="Deng Z."/>
            <person name="Duan Y."/>
            <person name="Luo F."/>
            <person name="Gmitter F. Jr."/>
        </authorList>
    </citation>
    <scope>NUCLEOTIDE SEQUENCE [LARGE SCALE GENOMIC DNA]</scope>
    <source>
        <strain evidence="2">cv. Valencia</strain>
    </source>
</reference>
<protein>
    <submittedName>
        <fullName evidence="1">Non-specific lipid-transfer protein 13</fullName>
    </submittedName>
</protein>
<keyword evidence="2" id="KW-1185">Reference proteome</keyword>
<proteinExistence type="predicted"/>
<dbReference type="Proteomes" id="UP000829398">
    <property type="component" value="Chromosome 2"/>
</dbReference>
<organism evidence="1 2">
    <name type="scientific">Citrus sinensis</name>
    <name type="common">Sweet orange</name>
    <name type="synonym">Citrus aurantium var. sinensis</name>
    <dbReference type="NCBI Taxonomy" id="2711"/>
    <lineage>
        <taxon>Eukaryota</taxon>
        <taxon>Viridiplantae</taxon>
        <taxon>Streptophyta</taxon>
        <taxon>Embryophyta</taxon>
        <taxon>Tracheophyta</taxon>
        <taxon>Spermatophyta</taxon>
        <taxon>Magnoliopsida</taxon>
        <taxon>eudicotyledons</taxon>
        <taxon>Gunneridae</taxon>
        <taxon>Pentapetalae</taxon>
        <taxon>rosids</taxon>
        <taxon>malvids</taxon>
        <taxon>Sapindales</taxon>
        <taxon>Rutaceae</taxon>
        <taxon>Aurantioideae</taxon>
        <taxon>Citrus</taxon>
    </lineage>
</organism>
<evidence type="ECO:0000313" key="2">
    <source>
        <dbReference type="Proteomes" id="UP000829398"/>
    </source>
</evidence>
<dbReference type="EMBL" id="CM039171">
    <property type="protein sequence ID" value="KAH9792348.1"/>
    <property type="molecule type" value="Genomic_DNA"/>
</dbReference>
<name>A0ACB8N2H7_CITSI</name>
<sequence>MQMRQVMAGGGRQFIGFTIIIFLLLLASESSAIIMGEDEYIESKQGCEYVFTAFPYCLEFLTGLYYKPSRKCCNHIKKLNMIAKHRKGNAQRFCYCIEAMVRGTQPPLLASRIQQLPITCNTSLSFPISASMDCSQVTS</sequence>
<accession>A0ACB8N2H7</accession>